<reference evidence="1 2" key="1">
    <citation type="submission" date="2023-10" db="EMBL/GenBank/DDBJ databases">
        <title>Production of high quality cheese from raw caw milk (raw cheese).</title>
        <authorList>
            <person name="Samouris G."/>
        </authorList>
    </citation>
    <scope>NUCLEOTIDE SEQUENCE [LARGE SCALE GENOMIC DNA]</scope>
    <source>
        <strain evidence="1 2">MRS-5</strain>
    </source>
</reference>
<dbReference type="Proteomes" id="UP001186159">
    <property type="component" value="Unassembled WGS sequence"/>
</dbReference>
<gene>
    <name evidence="1" type="ORF">RZO27_08310</name>
</gene>
<comment type="caution">
    <text evidence="1">The sequence shown here is derived from an EMBL/GenBank/DDBJ whole genome shotgun (WGS) entry which is preliminary data.</text>
</comment>
<name>A0ABD5GRZ3_9LACT</name>
<dbReference type="EMBL" id="JAWHVN010000032">
    <property type="protein sequence ID" value="MDV2619125.1"/>
    <property type="molecule type" value="Genomic_DNA"/>
</dbReference>
<protein>
    <submittedName>
        <fullName evidence="1">Uncharacterized protein</fullName>
    </submittedName>
</protein>
<accession>A0ABD5GRZ3</accession>
<proteinExistence type="predicted"/>
<evidence type="ECO:0000313" key="1">
    <source>
        <dbReference type="EMBL" id="MDV2619125.1"/>
    </source>
</evidence>
<dbReference type="AlphaFoldDB" id="A0ABD5GRZ3"/>
<dbReference type="RefSeq" id="WP_161934617.1">
    <property type="nucleotide sequence ID" value="NZ_JAWHVN010000032.1"/>
</dbReference>
<organism evidence="1 2">
    <name type="scientific">Lactococcus lactis</name>
    <dbReference type="NCBI Taxonomy" id="1358"/>
    <lineage>
        <taxon>Bacteria</taxon>
        <taxon>Bacillati</taxon>
        <taxon>Bacillota</taxon>
        <taxon>Bacilli</taxon>
        <taxon>Lactobacillales</taxon>
        <taxon>Streptococcaceae</taxon>
        <taxon>Lactococcus</taxon>
    </lineage>
</organism>
<evidence type="ECO:0000313" key="2">
    <source>
        <dbReference type="Proteomes" id="UP001186159"/>
    </source>
</evidence>
<sequence>MLDDALSRLQQIAKEAVLKEQAKMIASELYSNELFPRDLMILGKELVKIASKDIRDSI</sequence>